<dbReference type="EMBL" id="CP012542">
    <property type="protein sequence ID" value="QCD44703.1"/>
    <property type="molecule type" value="Genomic_DNA"/>
</dbReference>
<keyword evidence="2" id="KW-1185">Reference proteome</keyword>
<gene>
    <name evidence="1" type="ORF">CMUC_0914</name>
</gene>
<name>A0A6G5QG64_9BACT</name>
<dbReference type="AlphaFoldDB" id="A0A6G5QG64"/>
<sequence length="87" mass="9831">MLSLLTTNKLTAEITQILSTNKELMDLSRHQAFKAILGYILALSDTNTAIAFDKTAKKSDRLKAIDRVALIDEILTYILNYKENEND</sequence>
<accession>A0A6G5QG64</accession>
<reference evidence="1 2" key="1">
    <citation type="submission" date="2016-07" db="EMBL/GenBank/DDBJ databases">
        <title>Comparative genomics of the Campylobacter concisus group.</title>
        <authorList>
            <person name="Miller W.G."/>
            <person name="Yee E."/>
            <person name="Chapman M.H."/>
            <person name="Huynh S."/>
            <person name="Bono J.L."/>
            <person name="On S.L.W."/>
            <person name="StLeger J."/>
            <person name="Foster G."/>
            <person name="Parker C.T."/>
        </authorList>
    </citation>
    <scope>NUCLEOTIDE SEQUENCE [LARGE SCALE GENOMIC DNA]</scope>
    <source>
        <strain evidence="1 2">CCUG 21559</strain>
    </source>
</reference>
<dbReference type="Proteomes" id="UP000503264">
    <property type="component" value="Chromosome"/>
</dbReference>
<evidence type="ECO:0000313" key="2">
    <source>
        <dbReference type="Proteomes" id="UP000503264"/>
    </source>
</evidence>
<evidence type="ECO:0000313" key="1">
    <source>
        <dbReference type="EMBL" id="QCD44703.1"/>
    </source>
</evidence>
<proteinExistence type="predicted"/>
<organism evidence="1 2">
    <name type="scientific">Campylobacter mucosalis CCUG 21559</name>
    <dbReference type="NCBI Taxonomy" id="1032067"/>
    <lineage>
        <taxon>Bacteria</taxon>
        <taxon>Pseudomonadati</taxon>
        <taxon>Campylobacterota</taxon>
        <taxon>Epsilonproteobacteria</taxon>
        <taxon>Campylobacterales</taxon>
        <taxon>Campylobacteraceae</taxon>
        <taxon>Campylobacter</taxon>
    </lineage>
</organism>
<protein>
    <submittedName>
        <fullName evidence="1">Uncharacterized protein</fullName>
    </submittedName>
</protein>